<dbReference type="InterPro" id="IPR000713">
    <property type="entry name" value="Mur_ligase_N"/>
</dbReference>
<dbReference type="Pfam" id="PF02875">
    <property type="entry name" value="Mur_ligase_C"/>
    <property type="match status" value="1"/>
</dbReference>
<evidence type="ECO:0000256" key="3">
    <source>
        <dbReference type="ARBA" id="ARBA00022490"/>
    </source>
</evidence>
<dbReference type="EC" id="6.3.2.13" evidence="12"/>
<evidence type="ECO:0000259" key="16">
    <source>
        <dbReference type="Pfam" id="PF08245"/>
    </source>
</evidence>
<evidence type="ECO:0000256" key="12">
    <source>
        <dbReference type="HAMAP-Rule" id="MF_00208"/>
    </source>
</evidence>
<dbReference type="NCBIfam" id="NF001126">
    <property type="entry name" value="PRK00139.1-4"/>
    <property type="match status" value="1"/>
</dbReference>
<dbReference type="GO" id="GO:0000287">
    <property type="term" value="F:magnesium ion binding"/>
    <property type="evidence" value="ECO:0007669"/>
    <property type="project" value="UniProtKB-UniRule"/>
</dbReference>
<dbReference type="GO" id="GO:0008360">
    <property type="term" value="P:regulation of cell shape"/>
    <property type="evidence" value="ECO:0007669"/>
    <property type="project" value="UniProtKB-KW"/>
</dbReference>
<keyword evidence="10 12" id="KW-0131">Cell cycle</keyword>
<comment type="catalytic activity">
    <reaction evidence="12">
        <text>UDP-N-acetyl-alpha-D-muramoyl-L-alanyl-D-glutamate + meso-2,6-diaminopimelate + ATP = UDP-N-acetyl-alpha-D-muramoyl-L-alanyl-gamma-D-glutamyl-meso-2,6-diaminopimelate + ADP + phosphate + H(+)</text>
        <dbReference type="Rhea" id="RHEA:23676"/>
        <dbReference type="ChEBI" id="CHEBI:15378"/>
        <dbReference type="ChEBI" id="CHEBI:30616"/>
        <dbReference type="ChEBI" id="CHEBI:43474"/>
        <dbReference type="ChEBI" id="CHEBI:57791"/>
        <dbReference type="ChEBI" id="CHEBI:83900"/>
        <dbReference type="ChEBI" id="CHEBI:83905"/>
        <dbReference type="ChEBI" id="CHEBI:456216"/>
        <dbReference type="EC" id="6.3.2.13"/>
    </reaction>
</comment>
<evidence type="ECO:0000256" key="6">
    <source>
        <dbReference type="ARBA" id="ARBA00022741"/>
    </source>
</evidence>
<dbReference type="OrthoDB" id="9800958at2"/>
<dbReference type="Proteomes" id="UP000293142">
    <property type="component" value="Unassembled WGS sequence"/>
</dbReference>
<keyword evidence="7 12" id="KW-0067">ATP-binding</keyword>
<keyword evidence="9 12" id="KW-0573">Peptidoglycan synthesis</keyword>
<keyword evidence="11 12" id="KW-0961">Cell wall biogenesis/degradation</keyword>
<dbReference type="InterPro" id="IPR004101">
    <property type="entry name" value="Mur_ligase_C"/>
</dbReference>
<dbReference type="HAMAP" id="MF_00208">
    <property type="entry name" value="MurE"/>
    <property type="match status" value="1"/>
</dbReference>
<dbReference type="Gene3D" id="3.90.190.20">
    <property type="entry name" value="Mur ligase, C-terminal domain"/>
    <property type="match status" value="1"/>
</dbReference>
<evidence type="ECO:0000259" key="15">
    <source>
        <dbReference type="Pfam" id="PF02875"/>
    </source>
</evidence>
<feature type="modified residue" description="N6-carboxylysine" evidence="12">
    <location>
        <position position="221"/>
    </location>
</feature>
<evidence type="ECO:0000313" key="18">
    <source>
        <dbReference type="Proteomes" id="UP000293142"/>
    </source>
</evidence>
<dbReference type="Gene3D" id="3.40.1390.10">
    <property type="entry name" value="MurE/MurF, N-terminal domain"/>
    <property type="match status" value="1"/>
</dbReference>
<sequence length="492" mass="54358">MLLKDLIMGLDVLEVCGNSDIGISGIAYDSRKVRQGDIFVCIKGFSVDGHDFINAALRNGATALLVEQEINVPESITVVRVKDTRYAIAYISNIFFGQPSNRLDIIGVTGTKGKTTTTFMIKSILEAARQKVGLIGTLGTRIGDATIQTERTTPEAYDLQYLFSEMADKNVDSVVMEVSSQGLELHRVSCCNLDIGIFTNLSQDHISPNEHNSMEDYFNAKLKLFKMCKTGIVNIDHPYGEEVIQKAECRVLTYGIDKDADIKALNIVSNKSYVEFDLQSPWGERRIKVSAPGRFSIYNALAAIGASGVLGASTDDMAEGLEKISVPGRAEVIYTGNGFAVLTDYAHTPDSLENILKTIKNSSEGRVVCVFGCGGDKDRIKRPLMGEISGRIADFTIITSDNPRTEEPYAIIREIEEGIKKTDAEFIAIVDRREAIKYSILNAKPGDIIILAGKGHETYQIFKDKTIHFDEREVVKEIIDELDKVLRKGDFR</sequence>
<evidence type="ECO:0000259" key="14">
    <source>
        <dbReference type="Pfam" id="PF01225"/>
    </source>
</evidence>
<dbReference type="EMBL" id="SIRE01000035">
    <property type="protein sequence ID" value="TBL69941.1"/>
    <property type="molecule type" value="Genomic_DNA"/>
</dbReference>
<feature type="domain" description="Mur ligase C-terminal" evidence="15">
    <location>
        <begin position="328"/>
        <end position="455"/>
    </location>
</feature>
<feature type="domain" description="Mur ligase N-terminal catalytic" evidence="14">
    <location>
        <begin position="23"/>
        <end position="79"/>
    </location>
</feature>
<name>A0A4V2J358_9BACL</name>
<keyword evidence="6 12" id="KW-0547">Nucleotide-binding</keyword>
<gene>
    <name evidence="12" type="primary">murE</name>
    <name evidence="17" type="ORF">EYB31_34815</name>
</gene>
<dbReference type="NCBIfam" id="NF001124">
    <property type="entry name" value="PRK00139.1-2"/>
    <property type="match status" value="1"/>
</dbReference>
<comment type="similarity">
    <text evidence="2 12">Belongs to the MurCDEF family. MurE subfamily.</text>
</comment>
<dbReference type="InterPro" id="IPR018109">
    <property type="entry name" value="Folylpolyglutamate_synth_CS"/>
</dbReference>
<reference evidence="17 18" key="1">
    <citation type="submission" date="2019-02" db="EMBL/GenBank/DDBJ databases">
        <title>Paenibacillus sp. nov., isolated from surface-sterilized tissue of Thalictrum simplex L.</title>
        <authorList>
            <person name="Tuo L."/>
        </authorList>
    </citation>
    <scope>NUCLEOTIDE SEQUENCE [LARGE SCALE GENOMIC DNA]</scope>
    <source>
        <strain evidence="17 18">N2SHLJ1</strain>
    </source>
</reference>
<dbReference type="GO" id="GO:0008765">
    <property type="term" value="F:UDP-N-acetylmuramoylalanyl-D-glutamate-2,6-diaminopimelate ligase activity"/>
    <property type="evidence" value="ECO:0007669"/>
    <property type="project" value="UniProtKB-UniRule"/>
</dbReference>
<comment type="subcellular location">
    <subcellularLocation>
        <location evidence="12 13">Cytoplasm</location>
    </subcellularLocation>
</comment>
<evidence type="ECO:0000313" key="17">
    <source>
        <dbReference type="EMBL" id="TBL69941.1"/>
    </source>
</evidence>
<keyword evidence="5 12" id="KW-0132">Cell division</keyword>
<dbReference type="PANTHER" id="PTHR23135">
    <property type="entry name" value="MUR LIGASE FAMILY MEMBER"/>
    <property type="match status" value="1"/>
</dbReference>
<dbReference type="SUPFAM" id="SSF53623">
    <property type="entry name" value="MurD-like peptide ligases, catalytic domain"/>
    <property type="match status" value="1"/>
</dbReference>
<keyword evidence="4 12" id="KW-0436">Ligase</keyword>
<dbReference type="InterPro" id="IPR013221">
    <property type="entry name" value="Mur_ligase_cen"/>
</dbReference>
<comment type="cofactor">
    <cofactor evidence="12">
        <name>Mg(2+)</name>
        <dbReference type="ChEBI" id="CHEBI:18420"/>
    </cofactor>
</comment>
<evidence type="ECO:0000256" key="2">
    <source>
        <dbReference type="ARBA" id="ARBA00005898"/>
    </source>
</evidence>
<dbReference type="Gene3D" id="3.40.1190.10">
    <property type="entry name" value="Mur-like, catalytic domain"/>
    <property type="match status" value="1"/>
</dbReference>
<dbReference type="Pfam" id="PF08245">
    <property type="entry name" value="Mur_ligase_M"/>
    <property type="match status" value="1"/>
</dbReference>
<feature type="binding site" evidence="12">
    <location>
        <begin position="110"/>
        <end position="116"/>
    </location>
    <ligand>
        <name>ATP</name>
        <dbReference type="ChEBI" id="CHEBI:30616"/>
    </ligand>
</feature>
<evidence type="ECO:0000256" key="7">
    <source>
        <dbReference type="ARBA" id="ARBA00022840"/>
    </source>
</evidence>
<feature type="binding site" evidence="12">
    <location>
        <position position="187"/>
    </location>
    <ligand>
        <name>UDP-N-acetyl-alpha-D-muramoyl-L-alanyl-D-glutamate</name>
        <dbReference type="ChEBI" id="CHEBI:83900"/>
    </ligand>
</feature>
<dbReference type="GO" id="GO:0005524">
    <property type="term" value="F:ATP binding"/>
    <property type="evidence" value="ECO:0007669"/>
    <property type="project" value="UniProtKB-UniRule"/>
</dbReference>
<dbReference type="GO" id="GO:0071555">
    <property type="term" value="P:cell wall organization"/>
    <property type="evidence" value="ECO:0007669"/>
    <property type="project" value="UniProtKB-KW"/>
</dbReference>
<dbReference type="PROSITE" id="PS01011">
    <property type="entry name" value="FOLYLPOLYGLU_SYNT_1"/>
    <property type="match status" value="1"/>
</dbReference>
<evidence type="ECO:0000256" key="5">
    <source>
        <dbReference type="ARBA" id="ARBA00022618"/>
    </source>
</evidence>
<comment type="pathway">
    <text evidence="1 12 13">Cell wall biogenesis; peptidoglycan biosynthesis.</text>
</comment>
<protein>
    <recommendedName>
        <fullName evidence="12">UDP-N-acetylmuramoyl-L-alanyl-D-glutamate--2,6-diaminopimelate ligase</fullName>
        <ecNumber evidence="12">6.3.2.13</ecNumber>
    </recommendedName>
    <alternativeName>
        <fullName evidence="12">Meso-A2pm-adding enzyme</fullName>
    </alternativeName>
    <alternativeName>
        <fullName evidence="12">Meso-diaminopimelate-adding enzyme</fullName>
    </alternativeName>
    <alternativeName>
        <fullName evidence="12">UDP-MurNAc-L-Ala-D-Glu:meso-diaminopimelate ligase</fullName>
    </alternativeName>
    <alternativeName>
        <fullName evidence="12">UDP-MurNAc-tripeptide synthetase</fullName>
    </alternativeName>
    <alternativeName>
        <fullName evidence="12">UDP-N-acetylmuramyl-tripeptide synthetase</fullName>
    </alternativeName>
</protein>
<dbReference type="PANTHER" id="PTHR23135:SF4">
    <property type="entry name" value="UDP-N-ACETYLMURAMOYL-L-ALANYL-D-GLUTAMATE--2,6-DIAMINOPIMELATE LIGASE MURE HOMOLOG, CHLOROPLASTIC"/>
    <property type="match status" value="1"/>
</dbReference>
<evidence type="ECO:0000256" key="11">
    <source>
        <dbReference type="ARBA" id="ARBA00023316"/>
    </source>
</evidence>
<evidence type="ECO:0000256" key="9">
    <source>
        <dbReference type="ARBA" id="ARBA00022984"/>
    </source>
</evidence>
<dbReference type="GO" id="GO:0005737">
    <property type="term" value="C:cytoplasm"/>
    <property type="evidence" value="ECO:0007669"/>
    <property type="project" value="UniProtKB-SubCell"/>
</dbReference>
<dbReference type="NCBIfam" id="TIGR01085">
    <property type="entry name" value="murE"/>
    <property type="match status" value="1"/>
</dbReference>
<dbReference type="SUPFAM" id="SSF63418">
    <property type="entry name" value="MurE/MurF N-terminal domain"/>
    <property type="match status" value="1"/>
</dbReference>
<feature type="binding site" evidence="12">
    <location>
        <begin position="401"/>
        <end position="404"/>
    </location>
    <ligand>
        <name>meso-2,6-diaminopimelate</name>
        <dbReference type="ChEBI" id="CHEBI:57791"/>
    </ligand>
</feature>
<dbReference type="UniPathway" id="UPA00219"/>
<keyword evidence="18" id="KW-1185">Reference proteome</keyword>
<feature type="binding site" evidence="12">
    <location>
        <begin position="152"/>
        <end position="153"/>
    </location>
    <ligand>
        <name>UDP-N-acetyl-alpha-D-muramoyl-L-alanyl-D-glutamate</name>
        <dbReference type="ChEBI" id="CHEBI:83900"/>
    </ligand>
</feature>
<dbReference type="RefSeq" id="WP_131018203.1">
    <property type="nucleotide sequence ID" value="NZ_SIRE01000035.1"/>
</dbReference>
<dbReference type="InterPro" id="IPR005761">
    <property type="entry name" value="UDP-N-AcMur-Glu-dNH2Pim_ligase"/>
</dbReference>
<comment type="function">
    <text evidence="12">Catalyzes the addition of meso-diaminopimelic acid to the nucleotide precursor UDP-N-acetylmuramoyl-L-alanyl-D-glutamate (UMAG) in the biosynthesis of bacterial cell-wall peptidoglycan.</text>
</comment>
<accession>A0A4V2J358</accession>
<keyword evidence="8 12" id="KW-0133">Cell shape</keyword>
<dbReference type="SUPFAM" id="SSF53244">
    <property type="entry name" value="MurD-like peptide ligases, peptide-binding domain"/>
    <property type="match status" value="1"/>
</dbReference>
<proteinExistence type="inferred from homology"/>
<feature type="binding site" evidence="12">
    <location>
        <position position="179"/>
    </location>
    <ligand>
        <name>UDP-N-acetyl-alpha-D-muramoyl-L-alanyl-D-glutamate</name>
        <dbReference type="ChEBI" id="CHEBI:83900"/>
    </ligand>
</feature>
<comment type="caution">
    <text evidence="12">Lacks conserved residue(s) required for the propagation of feature annotation.</text>
</comment>
<comment type="caution">
    <text evidence="17">The sequence shown here is derived from an EMBL/GenBank/DDBJ whole genome shotgun (WGS) entry which is preliminary data.</text>
</comment>
<evidence type="ECO:0000256" key="8">
    <source>
        <dbReference type="ARBA" id="ARBA00022960"/>
    </source>
</evidence>
<dbReference type="GO" id="GO:0004326">
    <property type="term" value="F:tetrahydrofolylpolyglutamate synthase activity"/>
    <property type="evidence" value="ECO:0007669"/>
    <property type="project" value="InterPro"/>
</dbReference>
<feature type="binding site" evidence="12">
    <location>
        <position position="30"/>
    </location>
    <ligand>
        <name>UDP-N-acetyl-alpha-D-muramoyl-L-alanyl-D-glutamate</name>
        <dbReference type="ChEBI" id="CHEBI:83900"/>
    </ligand>
</feature>
<dbReference type="GO" id="GO:0051301">
    <property type="term" value="P:cell division"/>
    <property type="evidence" value="ECO:0007669"/>
    <property type="project" value="UniProtKB-KW"/>
</dbReference>
<dbReference type="InterPro" id="IPR035911">
    <property type="entry name" value="MurE/MurF_N"/>
</dbReference>
<keyword evidence="12" id="KW-0460">Magnesium</keyword>
<evidence type="ECO:0000256" key="13">
    <source>
        <dbReference type="RuleBase" id="RU004135"/>
    </source>
</evidence>
<dbReference type="GO" id="GO:0009252">
    <property type="term" value="P:peptidoglycan biosynthetic process"/>
    <property type="evidence" value="ECO:0007669"/>
    <property type="project" value="UniProtKB-UniRule"/>
</dbReference>
<feature type="domain" description="Mur ligase central" evidence="16">
    <location>
        <begin position="108"/>
        <end position="306"/>
    </location>
</feature>
<evidence type="ECO:0000256" key="4">
    <source>
        <dbReference type="ARBA" id="ARBA00022598"/>
    </source>
</evidence>
<evidence type="ECO:0000256" key="10">
    <source>
        <dbReference type="ARBA" id="ARBA00023306"/>
    </source>
</evidence>
<keyword evidence="3 12" id="KW-0963">Cytoplasm</keyword>
<comment type="PTM">
    <text evidence="12">Carboxylation is probably crucial for Mg(2+) binding and, consequently, for the gamma-phosphate positioning of ATP.</text>
</comment>
<evidence type="ECO:0000256" key="1">
    <source>
        <dbReference type="ARBA" id="ARBA00004752"/>
    </source>
</evidence>
<dbReference type="InterPro" id="IPR036565">
    <property type="entry name" value="Mur-like_cat_sf"/>
</dbReference>
<feature type="binding site" evidence="12">
    <location>
        <position position="457"/>
    </location>
    <ligand>
        <name>meso-2,6-diaminopimelate</name>
        <dbReference type="ChEBI" id="CHEBI:57791"/>
    </ligand>
</feature>
<dbReference type="InterPro" id="IPR036615">
    <property type="entry name" value="Mur_ligase_C_dom_sf"/>
</dbReference>
<organism evidence="17 18">
    <name type="scientific">Paenibacillus thalictri</name>
    <dbReference type="NCBI Taxonomy" id="2527873"/>
    <lineage>
        <taxon>Bacteria</taxon>
        <taxon>Bacillati</taxon>
        <taxon>Bacillota</taxon>
        <taxon>Bacilli</taxon>
        <taxon>Bacillales</taxon>
        <taxon>Paenibacillaceae</taxon>
        <taxon>Paenibacillus</taxon>
    </lineage>
</organism>
<dbReference type="AlphaFoldDB" id="A0A4V2J358"/>
<feature type="binding site" evidence="12">
    <location>
        <position position="453"/>
    </location>
    <ligand>
        <name>meso-2,6-diaminopimelate</name>
        <dbReference type="ChEBI" id="CHEBI:57791"/>
    </ligand>
</feature>
<dbReference type="Pfam" id="PF01225">
    <property type="entry name" value="Mur_ligase"/>
    <property type="match status" value="1"/>
</dbReference>
<feature type="short sequence motif" description="Meso-diaminopimelate recognition motif" evidence="12">
    <location>
        <begin position="401"/>
        <end position="404"/>
    </location>
</feature>